<reference evidence="2 3" key="1">
    <citation type="submission" date="2019-03" db="EMBL/GenBank/DDBJ databases">
        <title>First draft genome of Liparis tanakae, snailfish: a comprehensive survey of snailfish specific genes.</title>
        <authorList>
            <person name="Kim W."/>
            <person name="Song I."/>
            <person name="Jeong J.-H."/>
            <person name="Kim D."/>
            <person name="Kim S."/>
            <person name="Ryu S."/>
            <person name="Song J.Y."/>
            <person name="Lee S.K."/>
        </authorList>
    </citation>
    <scope>NUCLEOTIDE SEQUENCE [LARGE SCALE GENOMIC DNA]</scope>
    <source>
        <tissue evidence="2">Muscle</tissue>
    </source>
</reference>
<gene>
    <name evidence="2" type="ORF">EYF80_031215</name>
</gene>
<dbReference type="EMBL" id="SRLO01000375">
    <property type="protein sequence ID" value="TNN58595.1"/>
    <property type="molecule type" value="Genomic_DNA"/>
</dbReference>
<sequence>MLTTSLSPELDSDDSSSPYRSFTECWRGVKVVVLREDPVVPPQQRTANSHQANHRYREADGEGDEG</sequence>
<name>A0A4Z2GZS3_9TELE</name>
<evidence type="ECO:0000256" key="1">
    <source>
        <dbReference type="SAM" id="MobiDB-lite"/>
    </source>
</evidence>
<protein>
    <submittedName>
        <fullName evidence="2">Uncharacterized protein</fullName>
    </submittedName>
</protein>
<dbReference type="AlphaFoldDB" id="A0A4Z2GZS3"/>
<feature type="region of interest" description="Disordered" evidence="1">
    <location>
        <begin position="37"/>
        <end position="66"/>
    </location>
</feature>
<feature type="region of interest" description="Disordered" evidence="1">
    <location>
        <begin position="1"/>
        <end position="21"/>
    </location>
</feature>
<evidence type="ECO:0000313" key="2">
    <source>
        <dbReference type="EMBL" id="TNN58595.1"/>
    </source>
</evidence>
<organism evidence="2 3">
    <name type="scientific">Liparis tanakae</name>
    <name type="common">Tanaka's snailfish</name>
    <dbReference type="NCBI Taxonomy" id="230148"/>
    <lineage>
        <taxon>Eukaryota</taxon>
        <taxon>Metazoa</taxon>
        <taxon>Chordata</taxon>
        <taxon>Craniata</taxon>
        <taxon>Vertebrata</taxon>
        <taxon>Euteleostomi</taxon>
        <taxon>Actinopterygii</taxon>
        <taxon>Neopterygii</taxon>
        <taxon>Teleostei</taxon>
        <taxon>Neoteleostei</taxon>
        <taxon>Acanthomorphata</taxon>
        <taxon>Eupercaria</taxon>
        <taxon>Perciformes</taxon>
        <taxon>Cottioidei</taxon>
        <taxon>Cottales</taxon>
        <taxon>Liparidae</taxon>
        <taxon>Liparis</taxon>
    </lineage>
</organism>
<evidence type="ECO:0000313" key="3">
    <source>
        <dbReference type="Proteomes" id="UP000314294"/>
    </source>
</evidence>
<accession>A0A4Z2GZS3</accession>
<comment type="caution">
    <text evidence="2">The sequence shown here is derived from an EMBL/GenBank/DDBJ whole genome shotgun (WGS) entry which is preliminary data.</text>
</comment>
<proteinExistence type="predicted"/>
<dbReference type="Proteomes" id="UP000314294">
    <property type="component" value="Unassembled WGS sequence"/>
</dbReference>
<keyword evidence="3" id="KW-1185">Reference proteome</keyword>